<dbReference type="Proteomes" id="UP000011705">
    <property type="component" value="Chromosome"/>
</dbReference>
<keyword evidence="4" id="KW-0249">Electron transport</keyword>
<dbReference type="PROSITE" id="PS50905">
    <property type="entry name" value="FERRITIN_LIKE"/>
    <property type="match status" value="1"/>
</dbReference>
<dbReference type="InterPro" id="IPR012347">
    <property type="entry name" value="Ferritin-like"/>
</dbReference>
<dbReference type="Gene3D" id="2.20.28.10">
    <property type="match status" value="1"/>
</dbReference>
<dbReference type="PANTHER" id="PTHR43865:SF1">
    <property type="entry name" value="RUBRERYTHRIN-RELATED"/>
    <property type="match status" value="1"/>
</dbReference>
<reference evidence="8" key="1">
    <citation type="submission" date="2012-01" db="EMBL/GenBank/DDBJ databases">
        <title>The Genome Sequence of Treponema denticola H-22.</title>
        <authorList>
            <consortium name="The Broad Institute Genome Sequencing Platform"/>
            <person name="Earl A."/>
            <person name="Ward D."/>
            <person name="Feldgarden M."/>
            <person name="Gevers D."/>
            <person name="Blanton J.M."/>
            <person name="Fenno C.J."/>
            <person name="Baranova O.V."/>
            <person name="Mathney J."/>
            <person name="Dewhirst F.E."/>
            <person name="Izard J."/>
            <person name="Young S.K."/>
            <person name="Zeng Q."/>
            <person name="Gargeya S."/>
            <person name="Fitzgerald M."/>
            <person name="Haas B."/>
            <person name="Abouelleil A."/>
            <person name="Alvarado L."/>
            <person name="Arachchi H.M."/>
            <person name="Berlin A."/>
            <person name="Chapman S.B."/>
            <person name="Gearin G."/>
            <person name="Goldberg J."/>
            <person name="Griggs A."/>
            <person name="Gujja S."/>
            <person name="Hansen M."/>
            <person name="Heiman D."/>
            <person name="Howarth C."/>
            <person name="Larimer J."/>
            <person name="Lui A."/>
            <person name="MacDonald P.J.P."/>
            <person name="McCowen C."/>
            <person name="Montmayeur A."/>
            <person name="Murphy C."/>
            <person name="Neiman D."/>
            <person name="Pearson M."/>
            <person name="Priest M."/>
            <person name="Roberts A."/>
            <person name="Saif S."/>
            <person name="Shea T."/>
            <person name="Sisk P."/>
            <person name="Stolte C."/>
            <person name="Sykes S."/>
            <person name="Wortman J."/>
            <person name="Nusbaum C."/>
            <person name="Birren B."/>
        </authorList>
    </citation>
    <scope>NUCLEOTIDE SEQUENCE [LARGE SCALE GENOMIC DNA]</scope>
    <source>
        <strain evidence="8">H-22</strain>
    </source>
</reference>
<dbReference type="PATRIC" id="fig|999432.5.peg.1917"/>
<dbReference type="RefSeq" id="WP_002672707.1">
    <property type="nucleotide sequence ID" value="NZ_CM001795.1"/>
</dbReference>
<evidence type="ECO:0000256" key="2">
    <source>
        <dbReference type="ARBA" id="ARBA00022448"/>
    </source>
</evidence>
<dbReference type="InterPro" id="IPR048574">
    <property type="entry name" value="RUBY_RBDX"/>
</dbReference>
<dbReference type="CDD" id="cd01041">
    <property type="entry name" value="Rubrerythrin"/>
    <property type="match status" value="1"/>
</dbReference>
<dbReference type="SUPFAM" id="SSF47240">
    <property type="entry name" value="Ferritin-like"/>
    <property type="match status" value="1"/>
</dbReference>
<evidence type="ECO:0000313" key="8">
    <source>
        <dbReference type="EMBL" id="EMB31468.1"/>
    </source>
</evidence>
<evidence type="ECO:0000259" key="6">
    <source>
        <dbReference type="PROSITE" id="PS50903"/>
    </source>
</evidence>
<keyword evidence="5" id="KW-0408">Iron</keyword>
<dbReference type="Pfam" id="PF21349">
    <property type="entry name" value="RUBY_RBDX"/>
    <property type="match status" value="1"/>
</dbReference>
<dbReference type="NCBIfam" id="NF045767">
    <property type="entry name" value="RuberyRbr"/>
    <property type="match status" value="1"/>
</dbReference>
<evidence type="ECO:0000256" key="5">
    <source>
        <dbReference type="ARBA" id="ARBA00023004"/>
    </source>
</evidence>
<feature type="domain" description="Ferritin-like diiron" evidence="7">
    <location>
        <begin position="3"/>
        <end position="146"/>
    </location>
</feature>
<dbReference type="InterPro" id="IPR024934">
    <property type="entry name" value="Rubredoxin-like_dom"/>
</dbReference>
<dbReference type="InterPro" id="IPR052364">
    <property type="entry name" value="Rubrerythrin"/>
</dbReference>
<evidence type="ECO:0000259" key="7">
    <source>
        <dbReference type="PROSITE" id="PS50905"/>
    </source>
</evidence>
<evidence type="ECO:0000256" key="4">
    <source>
        <dbReference type="ARBA" id="ARBA00022982"/>
    </source>
</evidence>
<dbReference type="Gene3D" id="1.20.1260.10">
    <property type="match status" value="1"/>
</dbReference>
<name>A0A0E2E403_TREDN</name>
<dbReference type="AlphaFoldDB" id="A0A0E2E403"/>
<sequence length="191" mass="21530">MQSLKGTKTEQNILSAFIGESQARNKYTFWASTAEKEGFVQIARIFIETAEQEREHAKRLFNFLEGGEVTVSATAPAGVVGTTLENLRQAAAGENHEWQHMYPEFAKTAREEGFPLIAAVMESIAVAEKYHAERYEAFIKRLEENSMWVQESPTTWKCLNCGFIVVSKNAPEKCPACAHPKAYFARLEESF</sequence>
<dbReference type="GO" id="GO:0005506">
    <property type="term" value="F:iron ion binding"/>
    <property type="evidence" value="ECO:0007669"/>
    <property type="project" value="InterPro"/>
</dbReference>
<gene>
    <name evidence="8" type="ORF">HMPREF9726_01848</name>
</gene>
<comment type="caution">
    <text evidence="8">The sequence shown here is derived from an EMBL/GenBank/DDBJ whole genome shotgun (WGS) entry which is preliminary data.</text>
</comment>
<dbReference type="PROSITE" id="PS50903">
    <property type="entry name" value="RUBREDOXIN_LIKE"/>
    <property type="match status" value="1"/>
</dbReference>
<evidence type="ECO:0000256" key="3">
    <source>
        <dbReference type="ARBA" id="ARBA00022723"/>
    </source>
</evidence>
<accession>A0A0E2E403</accession>
<dbReference type="SUPFAM" id="SSF57802">
    <property type="entry name" value="Rubredoxin-like"/>
    <property type="match status" value="1"/>
</dbReference>
<dbReference type="CDD" id="cd00729">
    <property type="entry name" value="rubredoxin_SM"/>
    <property type="match status" value="1"/>
</dbReference>
<protein>
    <recommendedName>
        <fullName evidence="9">Rubrerythrin</fullName>
    </recommendedName>
</protein>
<dbReference type="Pfam" id="PF02915">
    <property type="entry name" value="Rubrerythrin"/>
    <property type="match status" value="1"/>
</dbReference>
<dbReference type="GO" id="GO:0016491">
    <property type="term" value="F:oxidoreductase activity"/>
    <property type="evidence" value="ECO:0007669"/>
    <property type="project" value="InterPro"/>
</dbReference>
<dbReference type="InterPro" id="IPR009040">
    <property type="entry name" value="Ferritin-like_diiron"/>
</dbReference>
<keyword evidence="3" id="KW-0479">Metal-binding</keyword>
<dbReference type="InterPro" id="IPR003251">
    <property type="entry name" value="Rr_diiron-bd_dom"/>
</dbReference>
<keyword evidence="2" id="KW-0813">Transport</keyword>
<proteinExistence type="predicted"/>
<dbReference type="InterPro" id="IPR009078">
    <property type="entry name" value="Ferritin-like_SF"/>
</dbReference>
<dbReference type="EMBL" id="AGDV01000020">
    <property type="protein sequence ID" value="EMB31468.1"/>
    <property type="molecule type" value="Genomic_DNA"/>
</dbReference>
<dbReference type="HOGENOM" id="CLU_095256_0_0_12"/>
<feature type="domain" description="Rubredoxin-like" evidence="6">
    <location>
        <begin position="153"/>
        <end position="187"/>
    </location>
</feature>
<comment type="cofactor">
    <cofactor evidence="1">
        <name>Fe(3+)</name>
        <dbReference type="ChEBI" id="CHEBI:29034"/>
    </cofactor>
</comment>
<organism evidence="8">
    <name type="scientific">Treponema denticola H-22</name>
    <dbReference type="NCBI Taxonomy" id="999432"/>
    <lineage>
        <taxon>Bacteria</taxon>
        <taxon>Pseudomonadati</taxon>
        <taxon>Spirochaetota</taxon>
        <taxon>Spirochaetia</taxon>
        <taxon>Spirochaetales</taxon>
        <taxon>Treponemataceae</taxon>
        <taxon>Treponema</taxon>
    </lineage>
</organism>
<evidence type="ECO:0000256" key="1">
    <source>
        <dbReference type="ARBA" id="ARBA00001965"/>
    </source>
</evidence>
<dbReference type="PANTHER" id="PTHR43865">
    <property type="entry name" value="RUBRERYTHRIN-RELATED"/>
    <property type="match status" value="1"/>
</dbReference>
<evidence type="ECO:0008006" key="9">
    <source>
        <dbReference type="Google" id="ProtNLM"/>
    </source>
</evidence>